<dbReference type="RefSeq" id="WP_004823289.1">
    <property type="nucleotide sequence ID" value="NZ_KB849456.1"/>
</dbReference>
<dbReference type="Proteomes" id="UP000013148">
    <property type="component" value="Unassembled WGS sequence"/>
</dbReference>
<protein>
    <submittedName>
        <fullName evidence="2">Uncharacterized protein</fullName>
    </submittedName>
</protein>
<reference evidence="2 3" key="1">
    <citation type="submission" date="2013-02" db="EMBL/GenBank/DDBJ databases">
        <title>The Genome Sequence of Acinetobacter guillouiae NIPH 991.</title>
        <authorList>
            <consortium name="The Broad Institute Genome Sequencing Platform"/>
            <consortium name="The Broad Institute Genome Sequencing Center for Infectious Disease"/>
            <person name="Cerqueira G."/>
            <person name="Feldgarden M."/>
            <person name="Courvalin P."/>
            <person name="Perichon B."/>
            <person name="Grillot-Courvalin C."/>
            <person name="Clermont D."/>
            <person name="Rocha E."/>
            <person name="Yoon E.-J."/>
            <person name="Nemec A."/>
            <person name="Walker B."/>
            <person name="Young S.K."/>
            <person name="Zeng Q."/>
            <person name="Gargeya S."/>
            <person name="Fitzgerald M."/>
            <person name="Haas B."/>
            <person name="Abouelleil A."/>
            <person name="Alvarado L."/>
            <person name="Arachchi H.M."/>
            <person name="Berlin A.M."/>
            <person name="Chapman S.B."/>
            <person name="Dewar J."/>
            <person name="Goldberg J."/>
            <person name="Griggs A."/>
            <person name="Gujja S."/>
            <person name="Hansen M."/>
            <person name="Howarth C."/>
            <person name="Imamovic A."/>
            <person name="Larimer J."/>
            <person name="McCowan C."/>
            <person name="Murphy C."/>
            <person name="Neiman D."/>
            <person name="Pearson M."/>
            <person name="Priest M."/>
            <person name="Roberts A."/>
            <person name="Saif S."/>
            <person name="Shea T."/>
            <person name="Sisk P."/>
            <person name="Sykes S."/>
            <person name="Wortman J."/>
            <person name="Nusbaum C."/>
            <person name="Birren B."/>
        </authorList>
    </citation>
    <scope>NUCLEOTIDE SEQUENCE [LARGE SCALE GENOMIC DNA]</scope>
    <source>
        <strain evidence="2 3">NIPH 991</strain>
    </source>
</reference>
<dbReference type="Gene3D" id="1.20.5.320">
    <property type="entry name" value="6-Phosphogluconate Dehydrogenase, domain 3"/>
    <property type="match status" value="1"/>
</dbReference>
<accession>N8Y2H0</accession>
<comment type="caution">
    <text evidence="2">The sequence shown here is derived from an EMBL/GenBank/DDBJ whole genome shotgun (WGS) entry which is preliminary data.</text>
</comment>
<evidence type="ECO:0000313" key="2">
    <source>
        <dbReference type="EMBL" id="ENV15504.1"/>
    </source>
</evidence>
<proteinExistence type="predicted"/>
<evidence type="ECO:0000313" key="3">
    <source>
        <dbReference type="Proteomes" id="UP000013148"/>
    </source>
</evidence>
<dbReference type="PATRIC" id="fig|1217656.3.peg.4171"/>
<name>N8Y2H0_ACIGI</name>
<feature type="coiled-coil region" evidence="1">
    <location>
        <begin position="58"/>
        <end position="144"/>
    </location>
</feature>
<keyword evidence="3" id="KW-1185">Reference proteome</keyword>
<evidence type="ECO:0000256" key="1">
    <source>
        <dbReference type="SAM" id="Coils"/>
    </source>
</evidence>
<dbReference type="AlphaFoldDB" id="N8Y2H0"/>
<dbReference type="InterPro" id="IPR027417">
    <property type="entry name" value="P-loop_NTPase"/>
</dbReference>
<dbReference type="HOGENOM" id="CLU_1307916_0_0_6"/>
<dbReference type="EMBL" id="APPJ01000014">
    <property type="protein sequence ID" value="ENV15504.1"/>
    <property type="molecule type" value="Genomic_DNA"/>
</dbReference>
<sequence length="210" mass="23718">MSQGIPSRDSLVDRNGQMTTIWLIFFEQLYSVYSDSSQNNTESIAQIKKIADQALGLAQQVESSNKEQQKQIEELHKLITNSAGDFATTQDITAVNKRVEQTEYDLQQLQLALDNLKKTFDDSQKESKDTIKNLQDQINELARSSFIEAPVDGKTYGRKDLEWSEIVAVKLSLPFFLSDGTRQSIPLTSDFQLPFFLSDGSQQNIQTVTV</sequence>
<dbReference type="SUPFAM" id="SSF52540">
    <property type="entry name" value="P-loop containing nucleoside triphosphate hydrolases"/>
    <property type="match status" value="1"/>
</dbReference>
<organism evidence="2 3">
    <name type="scientific">Acinetobacter guillouiae NIPH 991</name>
    <dbReference type="NCBI Taxonomy" id="1217656"/>
    <lineage>
        <taxon>Bacteria</taxon>
        <taxon>Pseudomonadati</taxon>
        <taxon>Pseudomonadota</taxon>
        <taxon>Gammaproteobacteria</taxon>
        <taxon>Moraxellales</taxon>
        <taxon>Moraxellaceae</taxon>
        <taxon>Acinetobacter</taxon>
    </lineage>
</organism>
<keyword evidence="1" id="KW-0175">Coiled coil</keyword>
<gene>
    <name evidence="2" type="ORF">F964_04230</name>
</gene>